<evidence type="ECO:0000313" key="4">
    <source>
        <dbReference type="Proteomes" id="UP000568158"/>
    </source>
</evidence>
<dbReference type="Proteomes" id="UP000568158">
    <property type="component" value="Unassembled WGS sequence"/>
</dbReference>
<keyword evidence="3" id="KW-1185">Reference proteome</keyword>
<accession>A0A3F2Y7V1</accession>
<sequence length="348" mass="40429">MVSKLQQMVTAEDLEKKDVDALDIDSNSMHFPIKDNIYDDYLNYVIPLTSSHNYDHMCFKCEKLRQRKPIYGIRYYHSRASDNAKAQMVTKSSFLYARILFSANSGCNQVPFRLNLSISHSKANFDNLSLPLLANCMVINSDSNSVDLSGNPYFANVNISEHYIKKEQRLAFPGDRRNFPGFEIPKDGILKLAIETSENVSQSVFQLSFDLSGLEKGNRMILRYAIFKRTQYTVQGSEHLKIVKLNRKLSEIEIKVTHLENAYYLYDSTNMLFHTRSNTANRYRSPLLVKELNSLDRKKYPELDEKDVLIPFKIKNNVTMVQSEQYKLDVDYFIRKCEFCDESDILYS</sequence>
<evidence type="ECO:0000313" key="3">
    <source>
        <dbReference type="Proteomes" id="UP000478008"/>
    </source>
</evidence>
<dbReference type="STRING" id="5007.A0A3F2Y7V1"/>
<gene>
    <name evidence="2" type="ORF">DEBR0S4_09692G</name>
    <name evidence="1" type="ORF">HII12_005405</name>
</gene>
<dbReference type="EMBL" id="CABFWN010000004">
    <property type="protein sequence ID" value="VUG19067.1"/>
    <property type="molecule type" value="Genomic_DNA"/>
</dbReference>
<evidence type="ECO:0000313" key="2">
    <source>
        <dbReference type="EMBL" id="VUG19067.1"/>
    </source>
</evidence>
<proteinExistence type="predicted"/>
<protein>
    <submittedName>
        <fullName evidence="2">DEBR0S4_09692g1_1</fullName>
    </submittedName>
</protein>
<dbReference type="EMBL" id="JABCYN010000057">
    <property type="protein sequence ID" value="KAF6005829.1"/>
    <property type="molecule type" value="Genomic_DNA"/>
</dbReference>
<dbReference type="Proteomes" id="UP000478008">
    <property type="component" value="Unassembled WGS sequence"/>
</dbReference>
<evidence type="ECO:0000313" key="1">
    <source>
        <dbReference type="EMBL" id="KAF6005829.1"/>
    </source>
</evidence>
<organism evidence="2 3">
    <name type="scientific">Dekkera bruxellensis</name>
    <name type="common">Brettanomyces custersii</name>
    <dbReference type="NCBI Taxonomy" id="5007"/>
    <lineage>
        <taxon>Eukaryota</taxon>
        <taxon>Fungi</taxon>
        <taxon>Dikarya</taxon>
        <taxon>Ascomycota</taxon>
        <taxon>Saccharomycotina</taxon>
        <taxon>Pichiomycetes</taxon>
        <taxon>Pichiales</taxon>
        <taxon>Pichiaceae</taxon>
        <taxon>Brettanomyces</taxon>
    </lineage>
</organism>
<name>A0A3F2Y7V1_DEKBR</name>
<reference evidence="1 4" key="2">
    <citation type="journal article" date="2020" name="Appl. Microbiol. Biotechnol.">
        <title>Targeted gene deletion in Brettanomyces bruxellensis with an expression-free CRISPR-Cas9 system.</title>
        <authorList>
            <person name="Varela C."/>
            <person name="Bartel C."/>
            <person name="Onetto C."/>
            <person name="Borneman A."/>
        </authorList>
    </citation>
    <scope>NUCLEOTIDE SEQUENCE [LARGE SCALE GENOMIC DNA]</scope>
    <source>
        <strain evidence="1 4">AWRI1613</strain>
    </source>
</reference>
<reference evidence="2 3" key="1">
    <citation type="submission" date="2019-07" db="EMBL/GenBank/DDBJ databases">
        <authorList>
            <person name="Friedrich A."/>
            <person name="Schacherer J."/>
        </authorList>
    </citation>
    <scope>NUCLEOTIDE SEQUENCE [LARGE SCALE GENOMIC DNA]</scope>
</reference>
<dbReference type="AlphaFoldDB" id="A0A3F2Y7V1"/>